<evidence type="ECO:0000259" key="13">
    <source>
        <dbReference type="PROSITE" id="PS50054"/>
    </source>
</evidence>
<dbReference type="AlphaFoldDB" id="A0ABD3RID6"/>
<protein>
    <submittedName>
        <fullName evidence="15">Uncharacterized protein</fullName>
    </submittedName>
</protein>
<dbReference type="GO" id="GO:0005737">
    <property type="term" value="C:cytoplasm"/>
    <property type="evidence" value="ECO:0007669"/>
    <property type="project" value="UniProtKB-SubCell"/>
</dbReference>
<comment type="catalytic activity">
    <reaction evidence="8">
        <text>O-phospho-L-seryl-[protein] + H2O = L-seryl-[protein] + phosphate</text>
        <dbReference type="Rhea" id="RHEA:20629"/>
        <dbReference type="Rhea" id="RHEA-COMP:9863"/>
        <dbReference type="Rhea" id="RHEA-COMP:11604"/>
        <dbReference type="ChEBI" id="CHEBI:15377"/>
        <dbReference type="ChEBI" id="CHEBI:29999"/>
        <dbReference type="ChEBI" id="CHEBI:43474"/>
        <dbReference type="ChEBI" id="CHEBI:83421"/>
        <dbReference type="EC" id="3.1.3.16"/>
    </reaction>
</comment>
<name>A0ABD3RID6_9LAMI</name>
<evidence type="ECO:0000256" key="11">
    <source>
        <dbReference type="SAM" id="Coils"/>
    </source>
</evidence>
<keyword evidence="7" id="KW-0539">Nucleus</keyword>
<feature type="domain" description="Tyrosine-protein phosphatase" evidence="13">
    <location>
        <begin position="41"/>
        <end position="182"/>
    </location>
</feature>
<feature type="compositionally biased region" description="Polar residues" evidence="12">
    <location>
        <begin position="210"/>
        <end position="270"/>
    </location>
</feature>
<dbReference type="Pfam" id="PF00782">
    <property type="entry name" value="DSPc"/>
    <property type="match status" value="1"/>
</dbReference>
<dbReference type="PANTHER" id="PTHR10159:SF511">
    <property type="entry name" value="DUAL SPECIFICITY PROTEIN PHOSPHATASE 1"/>
    <property type="match status" value="1"/>
</dbReference>
<feature type="domain" description="Tyrosine specific protein phosphatases" evidence="14">
    <location>
        <begin position="102"/>
        <end position="161"/>
    </location>
</feature>
<evidence type="ECO:0000256" key="7">
    <source>
        <dbReference type="ARBA" id="ARBA00023242"/>
    </source>
</evidence>
<keyword evidence="5" id="KW-0378">Hydrolase</keyword>
<evidence type="ECO:0000256" key="2">
    <source>
        <dbReference type="ARBA" id="ARBA00004496"/>
    </source>
</evidence>
<evidence type="ECO:0000313" key="16">
    <source>
        <dbReference type="Proteomes" id="UP001634393"/>
    </source>
</evidence>
<feature type="compositionally biased region" description="Basic and acidic residues" evidence="12">
    <location>
        <begin position="289"/>
        <end position="305"/>
    </location>
</feature>
<dbReference type="PROSITE" id="PS50054">
    <property type="entry name" value="TYR_PHOSPHATASE_DUAL"/>
    <property type="match status" value="1"/>
</dbReference>
<dbReference type="GO" id="GO:0004722">
    <property type="term" value="F:protein serine/threonine phosphatase activity"/>
    <property type="evidence" value="ECO:0007669"/>
    <property type="project" value="UniProtKB-EC"/>
</dbReference>
<dbReference type="EMBL" id="JBJXBP010000008">
    <property type="protein sequence ID" value="KAL3812695.1"/>
    <property type="molecule type" value="Genomic_DNA"/>
</dbReference>
<keyword evidence="16" id="KW-1185">Reference proteome</keyword>
<dbReference type="SMART" id="SM00195">
    <property type="entry name" value="DSPc"/>
    <property type="match status" value="1"/>
</dbReference>
<evidence type="ECO:0000256" key="6">
    <source>
        <dbReference type="ARBA" id="ARBA00022912"/>
    </source>
</evidence>
<evidence type="ECO:0000256" key="9">
    <source>
        <dbReference type="ARBA" id="ARBA00048336"/>
    </source>
</evidence>
<keyword evidence="11" id="KW-0175">Coiled coil</keyword>
<comment type="similarity">
    <text evidence="3">Belongs to the protein-tyrosine phosphatase family. Non-receptor class dual specificity subfamily.</text>
</comment>
<feature type="coiled-coil region" evidence="11">
    <location>
        <begin position="385"/>
        <end position="471"/>
    </location>
</feature>
<comment type="subcellular location">
    <subcellularLocation>
        <location evidence="2">Cytoplasm</location>
    </subcellularLocation>
    <subcellularLocation>
        <location evidence="1">Nucleus</location>
    </subcellularLocation>
</comment>
<proteinExistence type="inferred from homology"/>
<dbReference type="FunFam" id="3.90.190.10:FF:000056">
    <property type="entry name" value="Dual specificity phosphatase 12"/>
    <property type="match status" value="1"/>
</dbReference>
<dbReference type="SUPFAM" id="SSF52799">
    <property type="entry name" value="(Phosphotyrosine protein) phosphatases II"/>
    <property type="match status" value="1"/>
</dbReference>
<evidence type="ECO:0000256" key="8">
    <source>
        <dbReference type="ARBA" id="ARBA00047761"/>
    </source>
</evidence>
<comment type="catalytic activity">
    <reaction evidence="9">
        <text>O-phospho-L-threonyl-[protein] + H2O = L-threonyl-[protein] + phosphate</text>
        <dbReference type="Rhea" id="RHEA:47004"/>
        <dbReference type="Rhea" id="RHEA-COMP:11060"/>
        <dbReference type="Rhea" id="RHEA-COMP:11605"/>
        <dbReference type="ChEBI" id="CHEBI:15377"/>
        <dbReference type="ChEBI" id="CHEBI:30013"/>
        <dbReference type="ChEBI" id="CHEBI:43474"/>
        <dbReference type="ChEBI" id="CHEBI:61977"/>
        <dbReference type="EC" id="3.1.3.16"/>
    </reaction>
</comment>
<dbReference type="PROSITE" id="PS50056">
    <property type="entry name" value="TYR_PHOSPHATASE_2"/>
    <property type="match status" value="1"/>
</dbReference>
<organism evidence="15 16">
    <name type="scientific">Penstemon smallii</name>
    <dbReference type="NCBI Taxonomy" id="265156"/>
    <lineage>
        <taxon>Eukaryota</taxon>
        <taxon>Viridiplantae</taxon>
        <taxon>Streptophyta</taxon>
        <taxon>Embryophyta</taxon>
        <taxon>Tracheophyta</taxon>
        <taxon>Spermatophyta</taxon>
        <taxon>Magnoliopsida</taxon>
        <taxon>eudicotyledons</taxon>
        <taxon>Gunneridae</taxon>
        <taxon>Pentapetalae</taxon>
        <taxon>asterids</taxon>
        <taxon>lamiids</taxon>
        <taxon>Lamiales</taxon>
        <taxon>Plantaginaceae</taxon>
        <taxon>Cheloneae</taxon>
        <taxon>Penstemon</taxon>
    </lineage>
</organism>
<dbReference type="InterPro" id="IPR020422">
    <property type="entry name" value="TYR_PHOSPHATASE_DUAL_dom"/>
</dbReference>
<dbReference type="CDD" id="cd14498">
    <property type="entry name" value="DSP"/>
    <property type="match status" value="1"/>
</dbReference>
<feature type="region of interest" description="Disordered" evidence="12">
    <location>
        <begin position="202"/>
        <end position="305"/>
    </location>
</feature>
<dbReference type="InterPro" id="IPR000387">
    <property type="entry name" value="Tyr_Pase_dom"/>
</dbReference>
<evidence type="ECO:0000256" key="1">
    <source>
        <dbReference type="ARBA" id="ARBA00004123"/>
    </source>
</evidence>
<dbReference type="InterPro" id="IPR000340">
    <property type="entry name" value="Dual-sp_phosphatase_cat-dom"/>
</dbReference>
<dbReference type="GO" id="GO:0005634">
    <property type="term" value="C:nucleus"/>
    <property type="evidence" value="ECO:0007669"/>
    <property type="project" value="UniProtKB-SubCell"/>
</dbReference>
<keyword evidence="6" id="KW-0904">Protein phosphatase</keyword>
<dbReference type="Proteomes" id="UP001634393">
    <property type="component" value="Unassembled WGS sequence"/>
</dbReference>
<evidence type="ECO:0000256" key="4">
    <source>
        <dbReference type="ARBA" id="ARBA00022490"/>
    </source>
</evidence>
<evidence type="ECO:0000256" key="5">
    <source>
        <dbReference type="ARBA" id="ARBA00022801"/>
    </source>
</evidence>
<dbReference type="GO" id="GO:0004725">
    <property type="term" value="F:protein tyrosine phosphatase activity"/>
    <property type="evidence" value="ECO:0007669"/>
    <property type="project" value="UniProtKB-EC"/>
</dbReference>
<evidence type="ECO:0000256" key="10">
    <source>
        <dbReference type="ARBA" id="ARBA00051722"/>
    </source>
</evidence>
<dbReference type="Gene3D" id="3.90.190.10">
    <property type="entry name" value="Protein tyrosine phosphatase superfamily"/>
    <property type="match status" value="1"/>
</dbReference>
<reference evidence="15 16" key="1">
    <citation type="submission" date="2024-12" db="EMBL/GenBank/DDBJ databases">
        <title>The unique morphological basis and parallel evolutionary history of personate flowers in Penstemon.</title>
        <authorList>
            <person name="Depatie T.H."/>
            <person name="Wessinger C.A."/>
        </authorList>
    </citation>
    <scope>NUCLEOTIDE SEQUENCE [LARGE SCALE GENOMIC DNA]</scope>
    <source>
        <strain evidence="15">WTNN_2</strain>
        <tissue evidence="15">Leaf</tissue>
    </source>
</reference>
<comment type="catalytic activity">
    <reaction evidence="10">
        <text>O-phospho-L-tyrosyl-[protein] + H2O = L-tyrosyl-[protein] + phosphate</text>
        <dbReference type="Rhea" id="RHEA:10684"/>
        <dbReference type="Rhea" id="RHEA-COMP:10136"/>
        <dbReference type="Rhea" id="RHEA-COMP:20101"/>
        <dbReference type="ChEBI" id="CHEBI:15377"/>
        <dbReference type="ChEBI" id="CHEBI:43474"/>
        <dbReference type="ChEBI" id="CHEBI:46858"/>
        <dbReference type="ChEBI" id="CHEBI:61978"/>
        <dbReference type="EC" id="3.1.3.48"/>
    </reaction>
</comment>
<feature type="region of interest" description="Disordered" evidence="12">
    <location>
        <begin position="584"/>
        <end position="606"/>
    </location>
</feature>
<keyword evidence="4" id="KW-0963">Cytoplasm</keyword>
<sequence length="606" mass="68084">MENKNNTQVVSLARDNDVYKERMAAVIRITRATKFVKEDTIPCKIEEDLYLGSLGSANNKSALKSLNVTHILTVANSLPVAHPNDFKYKIIEVCDRSDVTLLPFFDECFAFIEEARTTGGAVLVHCFAGRSRSVTIIVAYLMFKNGMSLSKAMEHVKGKRPVVSPNSGFMLQLADYERYLREHAISLTIANRAQKMMEMSRISGKAPGSNHASCPQAPQNPSGGSNHPNRARTGPSSQVSNSVRNITDPSTQNQARGPVQSYQPNGSQRSTHSRETDSSTPESTRANKRPRDENEAATRCPGKENVLEVSSFDEDIMNFDHPRAGRVSNDASMIDSESGRDAWKVFQATIFKKDQIKLSKKMIKQGLKSGARHLISANQIMYHGYLRAERALKDLDTMKKKLKEQMHLAKTYAASSKEAEKRKKNVEDELQRKDDQLIDTIKKLSARNAEMETLQKKTEDMNAEIERLKLESRESYSRGLAEGLSMSTIPSREQRLAIAREFYRSPVFDALSDMKAGGELFNVFDKCWKQCKKLGFLNERFDENALDPLKNEDCEPYPIDDSAGGVDPEQDEFAPIYLEELATGSVQEDVEQQQIKPVVDEHQEQP</sequence>
<evidence type="ECO:0000259" key="14">
    <source>
        <dbReference type="PROSITE" id="PS50056"/>
    </source>
</evidence>
<accession>A0ABD3RID6</accession>
<gene>
    <name evidence="15" type="ORF">ACJIZ3_013963</name>
</gene>
<evidence type="ECO:0000256" key="3">
    <source>
        <dbReference type="ARBA" id="ARBA00008601"/>
    </source>
</evidence>
<evidence type="ECO:0000313" key="15">
    <source>
        <dbReference type="EMBL" id="KAL3812695.1"/>
    </source>
</evidence>
<evidence type="ECO:0000256" key="12">
    <source>
        <dbReference type="SAM" id="MobiDB-lite"/>
    </source>
</evidence>
<dbReference type="InterPro" id="IPR029021">
    <property type="entry name" value="Prot-tyrosine_phosphatase-like"/>
</dbReference>
<comment type="caution">
    <text evidence="15">The sequence shown here is derived from an EMBL/GenBank/DDBJ whole genome shotgun (WGS) entry which is preliminary data.</text>
</comment>
<dbReference type="PANTHER" id="PTHR10159">
    <property type="entry name" value="DUAL SPECIFICITY PROTEIN PHOSPHATASE"/>
    <property type="match status" value="1"/>
</dbReference>